<keyword evidence="3" id="KW-1185">Reference proteome</keyword>
<dbReference type="RefSeq" id="WP_340359599.1">
    <property type="nucleotide sequence ID" value="NZ_JBBKZU010000012.1"/>
</dbReference>
<feature type="region of interest" description="Disordered" evidence="1">
    <location>
        <begin position="22"/>
        <end position="45"/>
    </location>
</feature>
<comment type="caution">
    <text evidence="2">The sequence shown here is derived from an EMBL/GenBank/DDBJ whole genome shotgun (WGS) entry which is preliminary data.</text>
</comment>
<sequence length="129" mass="13843">MSTSATKPLGLETLLEQALARWENEGGSDACGPQQSPLGEDAESPVPALTNAELVQLQVRVIALENLVISLLADSSDAQRVLAREMAAYISPRPGFTRHHLTTHAAAQMKHMLERAGLFRGVADWAVDG</sequence>
<protein>
    <submittedName>
        <fullName evidence="2">Uncharacterized protein</fullName>
    </submittedName>
</protein>
<organism evidence="2 3">
    <name type="scientific">Variovorax ureilyticus</name>
    <dbReference type="NCBI Taxonomy" id="1836198"/>
    <lineage>
        <taxon>Bacteria</taxon>
        <taxon>Pseudomonadati</taxon>
        <taxon>Pseudomonadota</taxon>
        <taxon>Betaproteobacteria</taxon>
        <taxon>Burkholderiales</taxon>
        <taxon>Comamonadaceae</taxon>
        <taxon>Variovorax</taxon>
    </lineage>
</organism>
<gene>
    <name evidence="2" type="ORF">WKW77_25040</name>
</gene>
<dbReference type="EMBL" id="JBBKZU010000012">
    <property type="protein sequence ID" value="MEJ8814369.1"/>
    <property type="molecule type" value="Genomic_DNA"/>
</dbReference>
<reference evidence="2 3" key="1">
    <citation type="submission" date="2024-03" db="EMBL/GenBank/DDBJ databases">
        <title>Novel species of the genus Variovorax.</title>
        <authorList>
            <person name="Liu Q."/>
            <person name="Xin Y.-H."/>
        </authorList>
    </citation>
    <scope>NUCLEOTIDE SEQUENCE [LARGE SCALE GENOMIC DNA]</scope>
    <source>
        <strain evidence="2 3">KACC 18899</strain>
    </source>
</reference>
<evidence type="ECO:0000313" key="2">
    <source>
        <dbReference type="EMBL" id="MEJ8814369.1"/>
    </source>
</evidence>
<name>A0ABU8VN98_9BURK</name>
<dbReference type="Proteomes" id="UP001365846">
    <property type="component" value="Unassembled WGS sequence"/>
</dbReference>
<evidence type="ECO:0000256" key="1">
    <source>
        <dbReference type="SAM" id="MobiDB-lite"/>
    </source>
</evidence>
<accession>A0ABU8VN98</accession>
<proteinExistence type="predicted"/>
<evidence type="ECO:0000313" key="3">
    <source>
        <dbReference type="Proteomes" id="UP001365846"/>
    </source>
</evidence>